<accession>A0A7W7BR81</accession>
<dbReference type="RefSeq" id="WP_184215641.1">
    <property type="nucleotide sequence ID" value="NZ_JACHMD010000001.1"/>
</dbReference>
<sequence length="372" mass="40157">MTVDHENRYPKKFEIHRLEALGDDPYYGLDEARERFADGRLLTVLPGGDATPWSMSVAANTFPFADTHRFSLTWYTPRRTPLRQVTWETLGDALVCRDSIDVFYPDGDPGGRVPFAHVITVEQTFAVDGVRQVTLSSPLGDETTVEIVDAEDAALRVPVPGFGDWAAVVAASVPTDEERFGIDTLDTSRAFLDRCIAQGRPADPGVAWRVPFDDRGTFEAATAILDGRALGQGVVVLDRGPVRIIPLAAQGGDGAAQGRDPGEDRRRIARFAGRIRGAFEHHHGAQIPVDLTLRGSDTLAAYATSLRAAGAVSAVWWGIGSAGVVLVTTGDAHTGDLALALHVVPLSWVSDRRAHSTGERTTLTWSIGDLSR</sequence>
<name>A0A7W7BR81_9MICO</name>
<comment type="caution">
    <text evidence="1">The sequence shown here is derived from an EMBL/GenBank/DDBJ whole genome shotgun (WGS) entry which is preliminary data.</text>
</comment>
<dbReference type="EMBL" id="JACHMD010000001">
    <property type="protein sequence ID" value="MBB4666229.1"/>
    <property type="molecule type" value="Genomic_DNA"/>
</dbReference>
<protein>
    <submittedName>
        <fullName evidence="1">Uncharacterized protein</fullName>
    </submittedName>
</protein>
<evidence type="ECO:0000313" key="2">
    <source>
        <dbReference type="Proteomes" id="UP000573729"/>
    </source>
</evidence>
<reference evidence="1 2" key="1">
    <citation type="submission" date="2020-08" db="EMBL/GenBank/DDBJ databases">
        <title>Sequencing the genomes of 1000 actinobacteria strains.</title>
        <authorList>
            <person name="Klenk H.-P."/>
        </authorList>
    </citation>
    <scope>NUCLEOTIDE SEQUENCE [LARGE SCALE GENOMIC DNA]</scope>
    <source>
        <strain evidence="1 2">DSM 24947</strain>
    </source>
</reference>
<organism evidence="1 2">
    <name type="scientific">Microbacterium marinum</name>
    <dbReference type="NCBI Taxonomy" id="421115"/>
    <lineage>
        <taxon>Bacteria</taxon>
        <taxon>Bacillati</taxon>
        <taxon>Actinomycetota</taxon>
        <taxon>Actinomycetes</taxon>
        <taxon>Micrococcales</taxon>
        <taxon>Microbacteriaceae</taxon>
        <taxon>Microbacterium</taxon>
    </lineage>
</organism>
<dbReference type="AlphaFoldDB" id="A0A7W7BR81"/>
<evidence type="ECO:0000313" key="1">
    <source>
        <dbReference type="EMBL" id="MBB4666229.1"/>
    </source>
</evidence>
<gene>
    <name evidence="1" type="ORF">BKA24_000938</name>
</gene>
<proteinExistence type="predicted"/>
<keyword evidence="2" id="KW-1185">Reference proteome</keyword>
<dbReference type="Proteomes" id="UP000573729">
    <property type="component" value="Unassembled WGS sequence"/>
</dbReference>